<dbReference type="Bgee" id="ENSLACG00000006609">
    <property type="expression patterns" value="Expressed in pharyngeal gill and 1 other cell type or tissue"/>
</dbReference>
<dbReference type="GO" id="GO:1903037">
    <property type="term" value="P:regulation of leukocyte cell-cell adhesion"/>
    <property type="evidence" value="ECO:0007669"/>
    <property type="project" value="UniProtKB-ARBA"/>
</dbReference>
<evidence type="ECO:0000256" key="1">
    <source>
        <dbReference type="ARBA" id="ARBA00004370"/>
    </source>
</evidence>
<protein>
    <recommendedName>
        <fullName evidence="7">Ig-like domain-containing protein</fullName>
    </recommendedName>
</protein>
<reference evidence="8" key="2">
    <citation type="submission" date="2025-08" db="UniProtKB">
        <authorList>
            <consortium name="Ensembl"/>
        </authorList>
    </citation>
    <scope>IDENTIFICATION</scope>
</reference>
<keyword evidence="2" id="KW-0732">Signal</keyword>
<dbReference type="PROSITE" id="PS50835">
    <property type="entry name" value="IG_LIKE"/>
    <property type="match status" value="2"/>
</dbReference>
<dbReference type="GeneTree" id="ENSGT01120000271914"/>
<evidence type="ECO:0000256" key="3">
    <source>
        <dbReference type="ARBA" id="ARBA00023136"/>
    </source>
</evidence>
<sequence>YNIYCISEIPKLTGNNGPVIAFVGEDAILPCQLTPKSTSEDMEVQWKKTGEEANQLVQIHPLSYQREGQDVENRYNIFTEELASGNTSLKIVNVQLSDAGKYICHVRSVKMSNEIIINFIVVVKVTIISDCFQKFFSEKFNITSTTPVLTYVGSDAIIPCQLTPKHMPVDMEVQWLKYDDDIIKLVHVHKTSSVPAKAWSNEYMNRTILFTEELTSGNVSLKILSVQLSDKGKYKCLVKSRCAFDEIEIILQVTGKALC</sequence>
<evidence type="ECO:0000256" key="4">
    <source>
        <dbReference type="ARBA" id="ARBA00023157"/>
    </source>
</evidence>
<dbReference type="GO" id="GO:0016020">
    <property type="term" value="C:membrane"/>
    <property type="evidence" value="ECO:0007669"/>
    <property type="project" value="UniProtKB-SubCell"/>
</dbReference>
<evidence type="ECO:0000256" key="2">
    <source>
        <dbReference type="ARBA" id="ARBA00022729"/>
    </source>
</evidence>
<dbReference type="Ensembl" id="ENSLACT00000007517.1">
    <property type="protein sequence ID" value="ENSLACP00000007455.1"/>
    <property type="gene ID" value="ENSLACG00000006609.1"/>
</dbReference>
<dbReference type="AlphaFoldDB" id="H3ACT4"/>
<dbReference type="PANTHER" id="PTHR24100">
    <property type="entry name" value="BUTYROPHILIN"/>
    <property type="match status" value="1"/>
</dbReference>
<dbReference type="InterPro" id="IPR003598">
    <property type="entry name" value="Ig_sub2"/>
</dbReference>
<reference evidence="9" key="1">
    <citation type="submission" date="2011-08" db="EMBL/GenBank/DDBJ databases">
        <title>The draft genome of Latimeria chalumnae.</title>
        <authorList>
            <person name="Di Palma F."/>
            <person name="Alfoldi J."/>
            <person name="Johnson J."/>
            <person name="Berlin A."/>
            <person name="Gnerre S."/>
            <person name="Jaffe D."/>
            <person name="MacCallum I."/>
            <person name="Young S."/>
            <person name="Walker B.J."/>
            <person name="Lander E."/>
            <person name="Lindblad-Toh K."/>
        </authorList>
    </citation>
    <scope>NUCLEOTIDE SEQUENCE [LARGE SCALE GENOMIC DNA]</scope>
    <source>
        <strain evidence="9">Wild caught</strain>
    </source>
</reference>
<feature type="domain" description="Ig-like" evidence="7">
    <location>
        <begin position="138"/>
        <end position="254"/>
    </location>
</feature>
<dbReference type="GO" id="GO:0050863">
    <property type="term" value="P:regulation of T cell activation"/>
    <property type="evidence" value="ECO:0007669"/>
    <property type="project" value="UniProtKB-ARBA"/>
</dbReference>
<keyword evidence="6" id="KW-0393">Immunoglobulin domain</keyword>
<proteinExistence type="predicted"/>
<dbReference type="InterPro" id="IPR013106">
    <property type="entry name" value="Ig_V-set"/>
</dbReference>
<evidence type="ECO:0000259" key="7">
    <source>
        <dbReference type="PROSITE" id="PS50835"/>
    </source>
</evidence>
<dbReference type="HOGENOM" id="CLU_032563_0_0_1"/>
<evidence type="ECO:0000256" key="6">
    <source>
        <dbReference type="ARBA" id="ARBA00023319"/>
    </source>
</evidence>
<dbReference type="InterPro" id="IPR036179">
    <property type="entry name" value="Ig-like_dom_sf"/>
</dbReference>
<keyword evidence="9" id="KW-1185">Reference proteome</keyword>
<dbReference type="InterPro" id="IPR007110">
    <property type="entry name" value="Ig-like_dom"/>
</dbReference>
<dbReference type="SMART" id="SM00408">
    <property type="entry name" value="IGc2"/>
    <property type="match status" value="2"/>
</dbReference>
<dbReference type="SMART" id="SM00406">
    <property type="entry name" value="IGv"/>
    <property type="match status" value="2"/>
</dbReference>
<dbReference type="EMBL" id="AFYH01221582">
    <property type="status" value="NOT_ANNOTATED_CDS"/>
    <property type="molecule type" value="Genomic_DNA"/>
</dbReference>
<evidence type="ECO:0000313" key="9">
    <source>
        <dbReference type="Proteomes" id="UP000008672"/>
    </source>
</evidence>
<evidence type="ECO:0000256" key="5">
    <source>
        <dbReference type="ARBA" id="ARBA00023180"/>
    </source>
</evidence>
<organism evidence="8 9">
    <name type="scientific">Latimeria chalumnae</name>
    <name type="common">Coelacanth</name>
    <dbReference type="NCBI Taxonomy" id="7897"/>
    <lineage>
        <taxon>Eukaryota</taxon>
        <taxon>Metazoa</taxon>
        <taxon>Chordata</taxon>
        <taxon>Craniata</taxon>
        <taxon>Vertebrata</taxon>
        <taxon>Euteleostomi</taxon>
        <taxon>Coelacanthiformes</taxon>
        <taxon>Coelacanthidae</taxon>
        <taxon>Latimeria</taxon>
    </lineage>
</organism>
<dbReference type="EMBL" id="AFYH01221581">
    <property type="status" value="NOT_ANNOTATED_CDS"/>
    <property type="molecule type" value="Genomic_DNA"/>
</dbReference>
<keyword evidence="4" id="KW-1015">Disulfide bond</keyword>
<accession>H3ACT4</accession>
<dbReference type="SUPFAM" id="SSF48726">
    <property type="entry name" value="Immunoglobulin"/>
    <property type="match status" value="2"/>
</dbReference>
<dbReference type="Pfam" id="PF07686">
    <property type="entry name" value="V-set"/>
    <property type="match status" value="2"/>
</dbReference>
<dbReference type="Gene3D" id="2.60.40.10">
    <property type="entry name" value="Immunoglobulins"/>
    <property type="match status" value="2"/>
</dbReference>
<dbReference type="eggNOG" id="ENOG502S944">
    <property type="taxonomic scope" value="Eukaryota"/>
</dbReference>
<dbReference type="EMBL" id="AFYH01221580">
    <property type="status" value="NOT_ANNOTATED_CDS"/>
    <property type="molecule type" value="Genomic_DNA"/>
</dbReference>
<dbReference type="InParanoid" id="H3ACT4"/>
<dbReference type="InterPro" id="IPR050504">
    <property type="entry name" value="IgSF_BTN/MOG"/>
</dbReference>
<dbReference type="Proteomes" id="UP000008672">
    <property type="component" value="Unassembled WGS sequence"/>
</dbReference>
<dbReference type="InterPro" id="IPR003599">
    <property type="entry name" value="Ig_sub"/>
</dbReference>
<name>H3ACT4_LATCH</name>
<comment type="subcellular location">
    <subcellularLocation>
        <location evidence="1">Membrane</location>
    </subcellularLocation>
</comment>
<keyword evidence="3" id="KW-0472">Membrane</keyword>
<dbReference type="OMA" id="IQWRRND"/>
<feature type="domain" description="Ig-like" evidence="7">
    <location>
        <begin position="10"/>
        <end position="116"/>
    </location>
</feature>
<evidence type="ECO:0000313" key="8">
    <source>
        <dbReference type="Ensembl" id="ENSLACP00000007455.1"/>
    </source>
</evidence>
<reference evidence="8" key="3">
    <citation type="submission" date="2025-09" db="UniProtKB">
        <authorList>
            <consortium name="Ensembl"/>
        </authorList>
    </citation>
    <scope>IDENTIFICATION</scope>
</reference>
<dbReference type="SMART" id="SM00409">
    <property type="entry name" value="IG"/>
    <property type="match status" value="2"/>
</dbReference>
<keyword evidence="5" id="KW-0325">Glycoprotein</keyword>
<dbReference type="FunFam" id="2.60.40.10:FF:000142">
    <property type="entry name" value="V-set domain-containing T-cell activation inhibitor 1"/>
    <property type="match status" value="2"/>
</dbReference>
<dbReference type="InterPro" id="IPR013783">
    <property type="entry name" value="Ig-like_fold"/>
</dbReference>